<dbReference type="VEuPathDB" id="FungiDB:PSHT_05016"/>
<accession>A0A2S4WBK6</accession>
<keyword evidence="3" id="KW-1185">Reference proteome</keyword>
<evidence type="ECO:0000313" key="2">
    <source>
        <dbReference type="EMBL" id="POW19139.1"/>
    </source>
</evidence>
<reference evidence="3" key="2">
    <citation type="journal article" date="2018" name="BMC Genomics">
        <title>Genomic insights into host adaptation between the wheat stripe rust pathogen (Puccinia striiformis f. sp. tritici) and the barley stripe rust pathogen (Puccinia striiformis f. sp. hordei).</title>
        <authorList>
            <person name="Xia C."/>
            <person name="Wang M."/>
            <person name="Yin C."/>
            <person name="Cornejo O.E."/>
            <person name="Hulbert S.H."/>
            <person name="Chen X."/>
        </authorList>
    </citation>
    <scope>NUCLEOTIDE SEQUENCE [LARGE SCALE GENOMIC DNA]</scope>
    <source>
        <strain evidence="3">93TX-2</strain>
    </source>
</reference>
<gene>
    <name evidence="2" type="ORF">PSHT_05016</name>
</gene>
<dbReference type="VEuPathDB" id="FungiDB:PSTT_00948"/>
<comment type="caution">
    <text evidence="2">The sequence shown here is derived from an EMBL/GenBank/DDBJ whole genome shotgun (WGS) entry which is preliminary data.</text>
</comment>
<evidence type="ECO:0000256" key="1">
    <source>
        <dbReference type="SAM" id="SignalP"/>
    </source>
</evidence>
<dbReference type="Proteomes" id="UP000238274">
    <property type="component" value="Unassembled WGS sequence"/>
</dbReference>
<dbReference type="EMBL" id="PKSM01000054">
    <property type="protein sequence ID" value="POW19139.1"/>
    <property type="molecule type" value="Genomic_DNA"/>
</dbReference>
<name>A0A2S4WBK6_9BASI</name>
<keyword evidence="1" id="KW-0732">Signal</keyword>
<dbReference type="AlphaFoldDB" id="A0A2S4WBK6"/>
<feature type="chain" id="PRO_5015670495" evidence="1">
    <location>
        <begin position="21"/>
        <end position="75"/>
    </location>
</feature>
<reference evidence="2 3" key="1">
    <citation type="submission" date="2017-12" db="EMBL/GenBank/DDBJ databases">
        <title>Gene loss provides genomic basis for host adaptation in cereal stripe rust fungi.</title>
        <authorList>
            <person name="Xia C."/>
        </authorList>
    </citation>
    <scope>NUCLEOTIDE SEQUENCE [LARGE SCALE GENOMIC DNA]</scope>
    <source>
        <strain evidence="2 3">93TX-2</strain>
    </source>
</reference>
<proteinExistence type="predicted"/>
<evidence type="ECO:0000313" key="3">
    <source>
        <dbReference type="Proteomes" id="UP000238274"/>
    </source>
</evidence>
<reference evidence="3" key="3">
    <citation type="journal article" date="2018" name="Mol. Plant Microbe Interact.">
        <title>Genome sequence resources for the wheat stripe rust pathogen (Puccinia striiformis f. sp. tritici) and the barley stripe rust pathogen (Puccinia striiformis f. sp. hordei).</title>
        <authorList>
            <person name="Xia C."/>
            <person name="Wang M."/>
            <person name="Yin C."/>
            <person name="Cornejo O.E."/>
            <person name="Hulbert S.H."/>
            <person name="Chen X."/>
        </authorList>
    </citation>
    <scope>NUCLEOTIDE SEQUENCE [LARGE SCALE GENOMIC DNA]</scope>
    <source>
        <strain evidence="3">93TX-2</strain>
    </source>
</reference>
<organism evidence="2 3">
    <name type="scientific">Puccinia striiformis</name>
    <dbReference type="NCBI Taxonomy" id="27350"/>
    <lineage>
        <taxon>Eukaryota</taxon>
        <taxon>Fungi</taxon>
        <taxon>Dikarya</taxon>
        <taxon>Basidiomycota</taxon>
        <taxon>Pucciniomycotina</taxon>
        <taxon>Pucciniomycetes</taxon>
        <taxon>Pucciniales</taxon>
        <taxon>Pucciniaceae</taxon>
        <taxon>Puccinia</taxon>
    </lineage>
</organism>
<protein>
    <submittedName>
        <fullName evidence="2">Uncharacterized protein</fullName>
    </submittedName>
</protein>
<sequence>MQSLNSIFMVLAIVCGLAVAASDQPKCAKTACEYFDQSRGETRLSECSLPFMKPGVLQHLHGVTAPPPRSGVALT</sequence>
<feature type="signal peptide" evidence="1">
    <location>
        <begin position="1"/>
        <end position="20"/>
    </location>
</feature>